<sequence>MQLAIISAVGANGVIGIENRLPWRLPEDLQHFKRLTMGRPMLMGRKTFESLPGLLPGRRHLVISRNPDWQAAGAEVFPSLTAAIAACSTEESAFVIGGGEIYRQALPLADTLYLTEVNLQPAGDAIFPEFDRTAWQQISREAHCSANGIEFAFVHYQRMQADS</sequence>
<dbReference type="PRINTS" id="PR00070">
    <property type="entry name" value="DHFR"/>
</dbReference>
<feature type="domain" description="DHFR" evidence="10">
    <location>
        <begin position="2"/>
        <end position="158"/>
    </location>
</feature>
<evidence type="ECO:0000256" key="3">
    <source>
        <dbReference type="ARBA" id="ARBA00012856"/>
    </source>
</evidence>
<dbReference type="EMBL" id="CP157355">
    <property type="protein sequence ID" value="XBM00485.1"/>
    <property type="molecule type" value="Genomic_DNA"/>
</dbReference>
<evidence type="ECO:0000256" key="1">
    <source>
        <dbReference type="ARBA" id="ARBA00004903"/>
    </source>
</evidence>
<dbReference type="PIRSF" id="PIRSF000194">
    <property type="entry name" value="DHFR"/>
    <property type="match status" value="1"/>
</dbReference>
<dbReference type="Gene3D" id="3.40.430.10">
    <property type="entry name" value="Dihydrofolate Reductase, subunit A"/>
    <property type="match status" value="1"/>
</dbReference>
<comment type="function">
    <text evidence="7 8">Key enzyme in folate metabolism. Catalyzes an essential reaction for de novo glycine and purine synthesis, and for DNA precursor synthesis.</text>
</comment>
<keyword evidence="5 8" id="KW-0521">NADP</keyword>
<comment type="similarity">
    <text evidence="2 8 9">Belongs to the dihydrofolate reductase family.</text>
</comment>
<gene>
    <name evidence="11" type="ORF">ABHF33_15705</name>
</gene>
<organism evidence="11">
    <name type="scientific">Chitinibacter mangrovi</name>
    <dbReference type="NCBI Taxonomy" id="3153927"/>
    <lineage>
        <taxon>Bacteria</taxon>
        <taxon>Pseudomonadati</taxon>
        <taxon>Pseudomonadota</taxon>
        <taxon>Betaproteobacteria</taxon>
        <taxon>Neisseriales</taxon>
        <taxon>Chitinibacteraceae</taxon>
        <taxon>Chitinibacter</taxon>
    </lineage>
</organism>
<dbReference type="GO" id="GO:0006730">
    <property type="term" value="P:one-carbon metabolic process"/>
    <property type="evidence" value="ECO:0007669"/>
    <property type="project" value="UniProtKB-KW"/>
</dbReference>
<dbReference type="GO" id="GO:0070401">
    <property type="term" value="F:NADP+ binding"/>
    <property type="evidence" value="ECO:0007669"/>
    <property type="project" value="UniProtKB-ARBA"/>
</dbReference>
<dbReference type="GO" id="GO:0046655">
    <property type="term" value="P:folic acid metabolic process"/>
    <property type="evidence" value="ECO:0007669"/>
    <property type="project" value="TreeGrafter"/>
</dbReference>
<proteinExistence type="inferred from homology"/>
<reference evidence="11" key="1">
    <citation type="submission" date="2024-05" db="EMBL/GenBank/DDBJ databases">
        <authorList>
            <person name="Yang L."/>
            <person name="Pan L."/>
        </authorList>
    </citation>
    <scope>NUCLEOTIDE SEQUENCE</scope>
    <source>
        <strain evidence="11">FCG-7</strain>
    </source>
</reference>
<dbReference type="Pfam" id="PF00186">
    <property type="entry name" value="DHFR_1"/>
    <property type="match status" value="1"/>
</dbReference>
<dbReference type="GO" id="GO:0046452">
    <property type="term" value="P:dihydrofolate metabolic process"/>
    <property type="evidence" value="ECO:0007669"/>
    <property type="project" value="TreeGrafter"/>
</dbReference>
<evidence type="ECO:0000256" key="4">
    <source>
        <dbReference type="ARBA" id="ARBA00022563"/>
    </source>
</evidence>
<dbReference type="InterPro" id="IPR024072">
    <property type="entry name" value="DHFR-like_dom_sf"/>
</dbReference>
<dbReference type="CDD" id="cd00209">
    <property type="entry name" value="DHFR"/>
    <property type="match status" value="1"/>
</dbReference>
<evidence type="ECO:0000256" key="5">
    <source>
        <dbReference type="ARBA" id="ARBA00022857"/>
    </source>
</evidence>
<comment type="pathway">
    <text evidence="1 8">Cofactor biosynthesis; tetrahydrofolate biosynthesis; 5,6,7,8-tetrahydrofolate from 7,8-dihydrofolate: step 1/1.</text>
</comment>
<dbReference type="GO" id="GO:0046654">
    <property type="term" value="P:tetrahydrofolate biosynthetic process"/>
    <property type="evidence" value="ECO:0007669"/>
    <property type="project" value="InterPro"/>
</dbReference>
<comment type="catalytic activity">
    <reaction evidence="8">
        <text>(6S)-5,6,7,8-tetrahydrofolate + NADP(+) = 7,8-dihydrofolate + NADPH + H(+)</text>
        <dbReference type="Rhea" id="RHEA:15009"/>
        <dbReference type="ChEBI" id="CHEBI:15378"/>
        <dbReference type="ChEBI" id="CHEBI:57451"/>
        <dbReference type="ChEBI" id="CHEBI:57453"/>
        <dbReference type="ChEBI" id="CHEBI:57783"/>
        <dbReference type="ChEBI" id="CHEBI:58349"/>
        <dbReference type="EC" id="1.5.1.3"/>
    </reaction>
</comment>
<dbReference type="InterPro" id="IPR012259">
    <property type="entry name" value="DHFR"/>
</dbReference>
<dbReference type="PROSITE" id="PS51330">
    <property type="entry name" value="DHFR_2"/>
    <property type="match status" value="1"/>
</dbReference>
<dbReference type="SUPFAM" id="SSF53597">
    <property type="entry name" value="Dihydrofolate reductase-like"/>
    <property type="match status" value="1"/>
</dbReference>
<dbReference type="PANTHER" id="PTHR48069">
    <property type="entry name" value="DIHYDROFOLATE REDUCTASE"/>
    <property type="match status" value="1"/>
</dbReference>
<name>A0AAU7F711_9NEIS</name>
<dbReference type="PROSITE" id="PS00075">
    <property type="entry name" value="DHFR_1"/>
    <property type="match status" value="1"/>
</dbReference>
<dbReference type="RefSeq" id="WP_348944835.1">
    <property type="nucleotide sequence ID" value="NZ_CP157355.1"/>
</dbReference>
<evidence type="ECO:0000256" key="6">
    <source>
        <dbReference type="ARBA" id="ARBA00023002"/>
    </source>
</evidence>
<evidence type="ECO:0000256" key="2">
    <source>
        <dbReference type="ARBA" id="ARBA00009539"/>
    </source>
</evidence>
<dbReference type="KEGG" id="cmav:ABHF33_15705"/>
<evidence type="ECO:0000256" key="8">
    <source>
        <dbReference type="PIRNR" id="PIRNR000194"/>
    </source>
</evidence>
<dbReference type="GO" id="GO:0005829">
    <property type="term" value="C:cytosol"/>
    <property type="evidence" value="ECO:0007669"/>
    <property type="project" value="TreeGrafter"/>
</dbReference>
<dbReference type="AlphaFoldDB" id="A0AAU7F711"/>
<evidence type="ECO:0000259" key="10">
    <source>
        <dbReference type="PROSITE" id="PS51330"/>
    </source>
</evidence>
<evidence type="ECO:0000313" key="11">
    <source>
        <dbReference type="EMBL" id="XBM00485.1"/>
    </source>
</evidence>
<accession>A0AAU7F711</accession>
<evidence type="ECO:0000256" key="9">
    <source>
        <dbReference type="RuleBase" id="RU004474"/>
    </source>
</evidence>
<dbReference type="EC" id="1.5.1.3" evidence="3 8"/>
<dbReference type="InterPro" id="IPR001796">
    <property type="entry name" value="DHFR_dom"/>
</dbReference>
<evidence type="ECO:0000256" key="7">
    <source>
        <dbReference type="ARBA" id="ARBA00025067"/>
    </source>
</evidence>
<dbReference type="GO" id="GO:0004146">
    <property type="term" value="F:dihydrofolate reductase activity"/>
    <property type="evidence" value="ECO:0007669"/>
    <property type="project" value="UniProtKB-EC"/>
</dbReference>
<dbReference type="PANTHER" id="PTHR48069:SF3">
    <property type="entry name" value="DIHYDROFOLATE REDUCTASE"/>
    <property type="match status" value="1"/>
</dbReference>
<dbReference type="FunFam" id="3.40.430.10:FF:000001">
    <property type="entry name" value="Dihydrofolate reductase"/>
    <property type="match status" value="1"/>
</dbReference>
<dbReference type="InterPro" id="IPR017925">
    <property type="entry name" value="DHFR_CS"/>
</dbReference>
<keyword evidence="4 8" id="KW-0554">One-carbon metabolism</keyword>
<protein>
    <recommendedName>
        <fullName evidence="3 8">Dihydrofolate reductase</fullName>
        <ecNumber evidence="3 8">1.5.1.3</ecNumber>
    </recommendedName>
</protein>
<keyword evidence="6 8" id="KW-0560">Oxidoreductase</keyword>